<dbReference type="PANTHER" id="PTHR33202:SF22">
    <property type="entry name" value="HYDROGEN PEROXIDE SENSITIVE REPRESSOR"/>
    <property type="match status" value="1"/>
</dbReference>
<dbReference type="RefSeq" id="WP_212229381.1">
    <property type="nucleotide sequence ID" value="NZ_JAGUCN010000017.1"/>
</dbReference>
<gene>
    <name evidence="1" type="ORF">KEM09_14490</name>
</gene>
<evidence type="ECO:0000313" key="2">
    <source>
        <dbReference type="Proteomes" id="UP000721861"/>
    </source>
</evidence>
<dbReference type="PANTHER" id="PTHR33202">
    <property type="entry name" value="ZINC UPTAKE REGULATION PROTEIN"/>
    <property type="match status" value="1"/>
</dbReference>
<protein>
    <submittedName>
        <fullName evidence="1">Transcriptional repressor</fullName>
    </submittedName>
</protein>
<dbReference type="InterPro" id="IPR002481">
    <property type="entry name" value="FUR"/>
</dbReference>
<accession>A0ABS5KC57</accession>
<dbReference type="InterPro" id="IPR036390">
    <property type="entry name" value="WH_DNA-bd_sf"/>
</dbReference>
<dbReference type="Gene3D" id="1.10.10.10">
    <property type="entry name" value="Winged helix-like DNA-binding domain superfamily/Winged helix DNA-binding domain"/>
    <property type="match status" value="1"/>
</dbReference>
<comment type="caution">
    <text evidence="1">The sequence shown here is derived from an EMBL/GenBank/DDBJ whole genome shotgun (WGS) entry which is preliminary data.</text>
</comment>
<organism evidence="1 2">
    <name type="scientific">Carboxylicivirga mesophila</name>
    <dbReference type="NCBI Taxonomy" id="1166478"/>
    <lineage>
        <taxon>Bacteria</taxon>
        <taxon>Pseudomonadati</taxon>
        <taxon>Bacteroidota</taxon>
        <taxon>Bacteroidia</taxon>
        <taxon>Marinilabiliales</taxon>
        <taxon>Marinilabiliaceae</taxon>
        <taxon>Carboxylicivirga</taxon>
    </lineage>
</organism>
<dbReference type="EMBL" id="JAGUCN010000017">
    <property type="protein sequence ID" value="MBS2212623.1"/>
    <property type="molecule type" value="Genomic_DNA"/>
</dbReference>
<dbReference type="Pfam" id="PF01475">
    <property type="entry name" value="FUR"/>
    <property type="match status" value="1"/>
</dbReference>
<dbReference type="SUPFAM" id="SSF46785">
    <property type="entry name" value="Winged helix' DNA-binding domain"/>
    <property type="match status" value="1"/>
</dbReference>
<name>A0ABS5KC57_9BACT</name>
<dbReference type="InterPro" id="IPR036388">
    <property type="entry name" value="WH-like_DNA-bd_sf"/>
</dbReference>
<sequence>MLPSIELQLINKKVKPTAMRLLVLEILYKDRNAVSLSDLVSKFERAEKSTLFRTLKTFEEKKIIHRIDDGTGSVKYALCADDCDDMHEDEHIHFVCTVCKNTICLNNIKIPSINLPNNFKLNDLQIIAKGICDKCNS</sequence>
<reference evidence="1 2" key="1">
    <citation type="journal article" date="2014" name="Int. J. Syst. Evol. Microbiol.">
        <title>Carboxylicivirga gen. nov. in the family Marinilabiliaceae with two novel species, Carboxylicivirga mesophila sp. nov. and Carboxylicivirga taeanensis sp. nov., and reclassification of Cytophaga fermentans as Saccharicrinis fermentans gen. nov., comb. nov.</title>
        <authorList>
            <person name="Yang S.H."/>
            <person name="Seo H.S."/>
            <person name="Woo J.H."/>
            <person name="Oh H.M."/>
            <person name="Jang H."/>
            <person name="Lee J.H."/>
            <person name="Kim S.J."/>
            <person name="Kwon K.K."/>
        </authorList>
    </citation>
    <scope>NUCLEOTIDE SEQUENCE [LARGE SCALE GENOMIC DNA]</scope>
    <source>
        <strain evidence="1 2">JCM 18290</strain>
    </source>
</reference>
<keyword evidence="2" id="KW-1185">Reference proteome</keyword>
<dbReference type="Proteomes" id="UP000721861">
    <property type="component" value="Unassembled WGS sequence"/>
</dbReference>
<evidence type="ECO:0000313" key="1">
    <source>
        <dbReference type="EMBL" id="MBS2212623.1"/>
    </source>
</evidence>
<proteinExistence type="predicted"/>